<dbReference type="PANTHER" id="PTHR46553">
    <property type="entry name" value="ADENINE NUCLEOTIDE ALPHA HYDROLASES-LIKE SUPERFAMILY PROTEIN"/>
    <property type="match status" value="1"/>
</dbReference>
<keyword evidence="4" id="KW-1185">Reference proteome</keyword>
<comment type="similarity">
    <text evidence="1">Belongs to the universal stress protein A family.</text>
</comment>
<dbReference type="InterPro" id="IPR006016">
    <property type="entry name" value="UspA"/>
</dbReference>
<reference evidence="3" key="1">
    <citation type="submission" date="2022-10" db="EMBL/GenBank/DDBJ databases">
        <title>Whole-Genome Sequencing of Brachybacterium huguangmaarense BRM-3, Isolated from Betula schmidtii.</title>
        <authorList>
            <person name="Haam D."/>
        </authorList>
    </citation>
    <scope>NUCLEOTIDE SEQUENCE</scope>
    <source>
        <strain evidence="3">BRM-3</strain>
    </source>
</reference>
<accession>A0ABY6FYP7</accession>
<feature type="domain" description="UspA" evidence="2">
    <location>
        <begin position="21"/>
        <end position="157"/>
    </location>
</feature>
<dbReference type="PANTHER" id="PTHR46553:SF3">
    <property type="entry name" value="ADENINE NUCLEOTIDE ALPHA HYDROLASES-LIKE SUPERFAMILY PROTEIN"/>
    <property type="match status" value="1"/>
</dbReference>
<dbReference type="InterPro" id="IPR006015">
    <property type="entry name" value="Universal_stress_UspA"/>
</dbReference>
<dbReference type="Proteomes" id="UP001164305">
    <property type="component" value="Chromosome"/>
</dbReference>
<name>A0ABY6FYP7_9MICO</name>
<dbReference type="Gene3D" id="3.40.50.620">
    <property type="entry name" value="HUPs"/>
    <property type="match status" value="2"/>
</dbReference>
<organism evidence="3 4">
    <name type="scientific">Brachybacterium huguangmaarense</name>
    <dbReference type="NCBI Taxonomy" id="1652028"/>
    <lineage>
        <taxon>Bacteria</taxon>
        <taxon>Bacillati</taxon>
        <taxon>Actinomycetota</taxon>
        <taxon>Actinomycetes</taxon>
        <taxon>Micrococcales</taxon>
        <taxon>Dermabacteraceae</taxon>
        <taxon>Brachybacterium</taxon>
    </lineage>
</organism>
<dbReference type="EMBL" id="CP107020">
    <property type="protein sequence ID" value="UYG16064.1"/>
    <property type="molecule type" value="Genomic_DNA"/>
</dbReference>
<dbReference type="Pfam" id="PF00582">
    <property type="entry name" value="Usp"/>
    <property type="match status" value="1"/>
</dbReference>
<proteinExistence type="inferred from homology"/>
<dbReference type="CDD" id="cd00293">
    <property type="entry name" value="USP-like"/>
    <property type="match status" value="1"/>
</dbReference>
<dbReference type="RefSeq" id="WP_263593277.1">
    <property type="nucleotide sequence ID" value="NZ_CP107020.1"/>
</dbReference>
<evidence type="ECO:0000256" key="1">
    <source>
        <dbReference type="ARBA" id="ARBA00008791"/>
    </source>
</evidence>
<dbReference type="InterPro" id="IPR014729">
    <property type="entry name" value="Rossmann-like_a/b/a_fold"/>
</dbReference>
<dbReference type="PRINTS" id="PR01438">
    <property type="entry name" value="UNVRSLSTRESS"/>
</dbReference>
<evidence type="ECO:0000313" key="4">
    <source>
        <dbReference type="Proteomes" id="UP001164305"/>
    </source>
</evidence>
<dbReference type="SUPFAM" id="SSF52402">
    <property type="entry name" value="Adenine nucleotide alpha hydrolases-like"/>
    <property type="match status" value="2"/>
</dbReference>
<sequence length="287" mass="30032">METNDLPPRVPDLPASAPRPRVVVGVADTDESDKAVRWGAEHAARTGGSLHLVHAFVWPLMNVDVDPVPGVAGSGLRSAAETLMLHAVQHAHEIAPDVPVTSQIVEGRGADVLLAASREADVLAVGSRGLGRFLSMVMGSTSLALGRRADCPVVVVRGDEATDGPIGVAYEGSDLGTQALRRAGELAALYGAEVHVVIGVATPLSEHPRILETARRLIHEGHPDVTVELADGSAAHDAKSLVRLSEGVRALVVAARGEGAVSASSQTGAVVQYAHTPIWIERPLRRR</sequence>
<evidence type="ECO:0000313" key="3">
    <source>
        <dbReference type="EMBL" id="UYG16064.1"/>
    </source>
</evidence>
<gene>
    <name evidence="3" type="ORF">BRM3_10550</name>
</gene>
<evidence type="ECO:0000259" key="2">
    <source>
        <dbReference type="Pfam" id="PF00582"/>
    </source>
</evidence>
<protein>
    <submittedName>
        <fullName evidence="3">Universal stress protein</fullName>
    </submittedName>
</protein>